<feature type="compositionally biased region" description="Low complexity" evidence="1">
    <location>
        <begin position="86"/>
        <end position="95"/>
    </location>
</feature>
<feature type="compositionally biased region" description="Polar residues" evidence="1">
    <location>
        <begin position="182"/>
        <end position="193"/>
    </location>
</feature>
<feature type="compositionally biased region" description="Basic and acidic residues" evidence="1">
    <location>
        <begin position="1"/>
        <end position="13"/>
    </location>
</feature>
<feature type="compositionally biased region" description="Pro residues" evidence="1">
    <location>
        <begin position="96"/>
        <end position="112"/>
    </location>
</feature>
<organism evidence="2 3">
    <name type="scientific">Anguilla anguilla</name>
    <name type="common">European freshwater eel</name>
    <name type="synonym">Muraena anguilla</name>
    <dbReference type="NCBI Taxonomy" id="7936"/>
    <lineage>
        <taxon>Eukaryota</taxon>
        <taxon>Metazoa</taxon>
        <taxon>Chordata</taxon>
        <taxon>Craniata</taxon>
        <taxon>Vertebrata</taxon>
        <taxon>Euteleostomi</taxon>
        <taxon>Actinopterygii</taxon>
        <taxon>Neopterygii</taxon>
        <taxon>Teleostei</taxon>
        <taxon>Anguilliformes</taxon>
        <taxon>Anguillidae</taxon>
        <taxon>Anguilla</taxon>
    </lineage>
</organism>
<dbReference type="AlphaFoldDB" id="A0A9D3S6M7"/>
<comment type="caution">
    <text evidence="2">The sequence shown here is derived from an EMBL/GenBank/DDBJ whole genome shotgun (WGS) entry which is preliminary data.</text>
</comment>
<proteinExistence type="predicted"/>
<accession>A0A9D3S6M7</accession>
<feature type="compositionally biased region" description="Polar residues" evidence="1">
    <location>
        <begin position="158"/>
        <end position="167"/>
    </location>
</feature>
<evidence type="ECO:0000313" key="2">
    <source>
        <dbReference type="EMBL" id="KAG5852012.1"/>
    </source>
</evidence>
<evidence type="ECO:0000256" key="1">
    <source>
        <dbReference type="SAM" id="MobiDB-lite"/>
    </source>
</evidence>
<evidence type="ECO:0000313" key="3">
    <source>
        <dbReference type="Proteomes" id="UP001044222"/>
    </source>
</evidence>
<gene>
    <name evidence="2" type="ORF">ANANG_G00057920</name>
</gene>
<protein>
    <submittedName>
        <fullName evidence="2">Uncharacterized protein</fullName>
    </submittedName>
</protein>
<feature type="region of interest" description="Disordered" evidence="1">
    <location>
        <begin position="1"/>
        <end position="193"/>
    </location>
</feature>
<dbReference type="EMBL" id="JAFIRN010000003">
    <property type="protein sequence ID" value="KAG5852012.1"/>
    <property type="molecule type" value="Genomic_DNA"/>
</dbReference>
<feature type="compositionally biased region" description="Low complexity" evidence="1">
    <location>
        <begin position="117"/>
        <end position="130"/>
    </location>
</feature>
<name>A0A9D3S6M7_ANGAN</name>
<sequence>MTAHHPSSEDKTPSEPPPVGPAVPLAVSARPSAMSSGSPAENHLSPDLPPQKTGNHLSLSSPQLLAELLQSQARRSPRGPSPERCSPLASPLTSPISPPASPITPCDPPQPLSPTQESLTLSSPELLSELKQFRSLRHVNPQRGLTTVFSGRGRATRGSAQVSHSQPRPSPDALTDARRENAGSQLVANGTQR</sequence>
<keyword evidence="3" id="KW-1185">Reference proteome</keyword>
<feature type="compositionally biased region" description="Polar residues" evidence="1">
    <location>
        <begin position="52"/>
        <end position="74"/>
    </location>
</feature>
<dbReference type="Proteomes" id="UP001044222">
    <property type="component" value="Unassembled WGS sequence"/>
</dbReference>
<reference evidence="2" key="1">
    <citation type="submission" date="2021-01" db="EMBL/GenBank/DDBJ databases">
        <title>A chromosome-scale assembly of European eel, Anguilla anguilla.</title>
        <authorList>
            <person name="Henkel C."/>
            <person name="Jong-Raadsen S.A."/>
            <person name="Dufour S."/>
            <person name="Weltzien F.-A."/>
            <person name="Palstra A.P."/>
            <person name="Pelster B."/>
            <person name="Spaink H.P."/>
            <person name="Van Den Thillart G.E."/>
            <person name="Jansen H."/>
            <person name="Zahm M."/>
            <person name="Klopp C."/>
            <person name="Cedric C."/>
            <person name="Louis A."/>
            <person name="Berthelot C."/>
            <person name="Parey E."/>
            <person name="Roest Crollius H."/>
            <person name="Montfort J."/>
            <person name="Robinson-Rechavi M."/>
            <person name="Bucao C."/>
            <person name="Bouchez O."/>
            <person name="Gislard M."/>
            <person name="Lluch J."/>
            <person name="Milhes M."/>
            <person name="Lampietro C."/>
            <person name="Lopez Roques C."/>
            <person name="Donnadieu C."/>
            <person name="Braasch I."/>
            <person name="Desvignes T."/>
            <person name="Postlethwait J."/>
            <person name="Bobe J."/>
            <person name="Guiguen Y."/>
            <person name="Dirks R."/>
        </authorList>
    </citation>
    <scope>NUCLEOTIDE SEQUENCE</scope>
    <source>
        <strain evidence="2">Tag_6206</strain>
        <tissue evidence="2">Liver</tissue>
    </source>
</reference>